<sequence length="300" mass="33369">MRPRNPQGAARNPITAAEIPQLSRCASRHLRHRTDPSQHGLGMLLRRAMGAQPCQSAQMAKIPIWASLELQAIAKEYVAPTLFPLSKPGGRIIFGRGHVKDSMVHILDVQVVHLGSDPTGALSGGYVTLSGPFLAIVPHSTVDPNPGGIQHIIFFRVSPESEALRRLYWVPDSDGLAASVKAEDRIFHHSENGRFRCLEPHQMHALDVIDQDRNGEGSSHHCYHSLRHEDETRGTSRCLLDSMRASGTAEWTIAFINFVACPLFRRAVSSLITKKQCQRNSVNWDYLNQQMDGFVQMFAP</sequence>
<accession>A0AA40BTM9</accession>
<reference evidence="1" key="1">
    <citation type="submission" date="2023-06" db="EMBL/GenBank/DDBJ databases">
        <title>Genome-scale phylogeny and comparative genomics of the fungal order Sordariales.</title>
        <authorList>
            <consortium name="Lawrence Berkeley National Laboratory"/>
            <person name="Hensen N."/>
            <person name="Bonometti L."/>
            <person name="Westerberg I."/>
            <person name="Brannstrom I.O."/>
            <person name="Guillou S."/>
            <person name="Cros-Aarteil S."/>
            <person name="Calhoun S."/>
            <person name="Haridas S."/>
            <person name="Kuo A."/>
            <person name="Mondo S."/>
            <person name="Pangilinan J."/>
            <person name="Riley R."/>
            <person name="Labutti K."/>
            <person name="Andreopoulos B."/>
            <person name="Lipzen A."/>
            <person name="Chen C."/>
            <person name="Yanf M."/>
            <person name="Daum C."/>
            <person name="Ng V."/>
            <person name="Clum A."/>
            <person name="Steindorff A."/>
            <person name="Ohm R."/>
            <person name="Martin F."/>
            <person name="Silar P."/>
            <person name="Natvig D."/>
            <person name="Lalanne C."/>
            <person name="Gautier V."/>
            <person name="Ament-Velasquez S.L."/>
            <person name="Kruys A."/>
            <person name="Hutchinson M.I."/>
            <person name="Powell A.J."/>
            <person name="Barry K."/>
            <person name="Miller A.N."/>
            <person name="Grigoriev I.V."/>
            <person name="Debuchy R."/>
            <person name="Gladieux P."/>
            <person name="Thoren M.H."/>
            <person name="Johannesson H."/>
        </authorList>
    </citation>
    <scope>NUCLEOTIDE SEQUENCE</scope>
    <source>
        <strain evidence="1">CBS 606.72</strain>
    </source>
</reference>
<dbReference type="AlphaFoldDB" id="A0AA40BTM9"/>
<dbReference type="EMBL" id="JAULSU010000006">
    <property type="protein sequence ID" value="KAK0613251.1"/>
    <property type="molecule type" value="Genomic_DNA"/>
</dbReference>
<protein>
    <submittedName>
        <fullName evidence="1">Uncharacterized protein</fullName>
    </submittedName>
</protein>
<dbReference type="Proteomes" id="UP001175000">
    <property type="component" value="Unassembled WGS sequence"/>
</dbReference>
<keyword evidence="2" id="KW-1185">Reference proteome</keyword>
<evidence type="ECO:0000313" key="1">
    <source>
        <dbReference type="EMBL" id="KAK0613251.1"/>
    </source>
</evidence>
<proteinExistence type="predicted"/>
<gene>
    <name evidence="1" type="ORF">B0T14DRAFT_275811</name>
</gene>
<organism evidence="1 2">
    <name type="scientific">Immersiella caudata</name>
    <dbReference type="NCBI Taxonomy" id="314043"/>
    <lineage>
        <taxon>Eukaryota</taxon>
        <taxon>Fungi</taxon>
        <taxon>Dikarya</taxon>
        <taxon>Ascomycota</taxon>
        <taxon>Pezizomycotina</taxon>
        <taxon>Sordariomycetes</taxon>
        <taxon>Sordariomycetidae</taxon>
        <taxon>Sordariales</taxon>
        <taxon>Lasiosphaeriaceae</taxon>
        <taxon>Immersiella</taxon>
    </lineage>
</organism>
<name>A0AA40BTM9_9PEZI</name>
<evidence type="ECO:0000313" key="2">
    <source>
        <dbReference type="Proteomes" id="UP001175000"/>
    </source>
</evidence>
<comment type="caution">
    <text evidence="1">The sequence shown here is derived from an EMBL/GenBank/DDBJ whole genome shotgun (WGS) entry which is preliminary data.</text>
</comment>